<dbReference type="Pfam" id="PF00990">
    <property type="entry name" value="GGDEF"/>
    <property type="match status" value="1"/>
</dbReference>
<dbReference type="InterPro" id="IPR000160">
    <property type="entry name" value="GGDEF_dom"/>
</dbReference>
<keyword evidence="1" id="KW-0472">Membrane</keyword>
<dbReference type="SUPFAM" id="SSF55073">
    <property type="entry name" value="Nucleotide cyclase"/>
    <property type="match status" value="1"/>
</dbReference>
<feature type="transmembrane region" description="Helical" evidence="1">
    <location>
        <begin position="273"/>
        <end position="291"/>
    </location>
</feature>
<dbReference type="Proteomes" id="UP001078443">
    <property type="component" value="Unassembled WGS sequence"/>
</dbReference>
<keyword evidence="4" id="KW-1185">Reference proteome</keyword>
<comment type="caution">
    <text evidence="3">The sequence shown here is derived from an EMBL/GenBank/DDBJ whole genome shotgun (WGS) entry which is preliminary data.</text>
</comment>
<sequence>MNKQRNSLVLLILLMAFMSLTYIFFISESKNSVASFASNGNLNLKNWDWSKDEIVELNGEWSFYPNLLKEDIDVNSVPKIEKVPGSWEDYTDIHLSPYGFCTYKLKVYGLKPLEIYGVELSDEATAYNLFANNKKIASNGVVSNKFKTYTPQWNPITSVFETDENGEVELIMEIANFDYYTGGFWNSIKIGKVEDILSYSNKNKMIDMFIFSTVFIIGLFSLGLFFIYRKDKTTLYFSVLCFTNSFRTLLINQRLISDMLTQLDWHMLTRLEFLTAYILLPIWGLFIVHLFEIKKYSIYIKRFFYSYILFCFFLTFITPNKVYSSFIEPNKWLSIIFTLYFLFCVVRANINRQEGAELMLYGVFGIIVSMLQEIFIRGPVSWLPFGSLNFVICCFLITLQQFLSIIRKNDILEAKVIIDPLTGLYNRAYINKIENALFSKQKNQNKYLMFLDLDRFKYINDTFGHKIGDFVLQKMGQRLRNVLKTTDIICRYGGDEFIIIVTAENNDEIAKITYRIINEVKKPFVKDENVYYVGISIGITKSNEKLNNIESLIKSSDEAMYKAKKNGGNQYYLWE</sequence>
<dbReference type="PANTHER" id="PTHR45138:SF9">
    <property type="entry name" value="DIGUANYLATE CYCLASE DGCM-RELATED"/>
    <property type="match status" value="1"/>
</dbReference>
<dbReference type="CDD" id="cd01949">
    <property type="entry name" value="GGDEF"/>
    <property type="match status" value="1"/>
</dbReference>
<evidence type="ECO:0000259" key="2">
    <source>
        <dbReference type="PROSITE" id="PS50887"/>
    </source>
</evidence>
<feature type="domain" description="GGDEF" evidence="2">
    <location>
        <begin position="444"/>
        <end position="575"/>
    </location>
</feature>
<dbReference type="InterPro" id="IPR011623">
    <property type="entry name" value="7TMR_DISM_rcpt_extracell_dom1"/>
</dbReference>
<feature type="transmembrane region" description="Helical" evidence="1">
    <location>
        <begin position="7"/>
        <end position="25"/>
    </location>
</feature>
<dbReference type="RefSeq" id="WP_268040138.1">
    <property type="nucleotide sequence ID" value="NZ_JAPQER010000002.1"/>
</dbReference>
<feature type="transmembrane region" description="Helical" evidence="1">
    <location>
        <begin position="329"/>
        <end position="346"/>
    </location>
</feature>
<protein>
    <submittedName>
        <fullName evidence="3">GGDEF domain-containing protein</fullName>
    </submittedName>
</protein>
<dbReference type="PROSITE" id="PS50887">
    <property type="entry name" value="GGDEF"/>
    <property type="match status" value="1"/>
</dbReference>
<dbReference type="EMBL" id="JAPQER010000002">
    <property type="protein sequence ID" value="MCY6483863.1"/>
    <property type="molecule type" value="Genomic_DNA"/>
</dbReference>
<feature type="transmembrane region" description="Helical" evidence="1">
    <location>
        <begin position="358"/>
        <end position="376"/>
    </location>
</feature>
<proteinExistence type="predicted"/>
<dbReference type="PANTHER" id="PTHR45138">
    <property type="entry name" value="REGULATORY COMPONENTS OF SENSORY TRANSDUCTION SYSTEM"/>
    <property type="match status" value="1"/>
</dbReference>
<feature type="transmembrane region" description="Helical" evidence="1">
    <location>
        <begin position="303"/>
        <end position="323"/>
    </location>
</feature>
<dbReference type="InterPro" id="IPR050469">
    <property type="entry name" value="Diguanylate_Cyclase"/>
</dbReference>
<feature type="transmembrane region" description="Helical" evidence="1">
    <location>
        <begin position="382"/>
        <end position="399"/>
    </location>
</feature>
<organism evidence="3 4">
    <name type="scientific">Clostridium aestuarii</name>
    <dbReference type="NCBI Taxonomy" id="338193"/>
    <lineage>
        <taxon>Bacteria</taxon>
        <taxon>Bacillati</taxon>
        <taxon>Bacillota</taxon>
        <taxon>Clostridia</taxon>
        <taxon>Eubacteriales</taxon>
        <taxon>Clostridiaceae</taxon>
        <taxon>Clostridium</taxon>
    </lineage>
</organism>
<name>A0ABT4D1D2_9CLOT</name>
<dbReference type="SMART" id="SM00267">
    <property type="entry name" value="GGDEF"/>
    <property type="match status" value="1"/>
</dbReference>
<feature type="transmembrane region" description="Helical" evidence="1">
    <location>
        <begin position="208"/>
        <end position="228"/>
    </location>
</feature>
<evidence type="ECO:0000313" key="4">
    <source>
        <dbReference type="Proteomes" id="UP001078443"/>
    </source>
</evidence>
<keyword evidence="1" id="KW-0812">Transmembrane</keyword>
<reference evidence="3" key="1">
    <citation type="submission" date="2022-12" db="EMBL/GenBank/DDBJ databases">
        <authorList>
            <person name="Wang J."/>
        </authorList>
    </citation>
    <scope>NUCLEOTIDE SEQUENCE</scope>
    <source>
        <strain evidence="3">HY-45-18</strain>
    </source>
</reference>
<dbReference type="Gene3D" id="3.30.70.270">
    <property type="match status" value="1"/>
</dbReference>
<dbReference type="InterPro" id="IPR029787">
    <property type="entry name" value="Nucleotide_cyclase"/>
</dbReference>
<gene>
    <name evidence="3" type="ORF">OW763_05805</name>
</gene>
<dbReference type="NCBIfam" id="TIGR00254">
    <property type="entry name" value="GGDEF"/>
    <property type="match status" value="1"/>
</dbReference>
<evidence type="ECO:0000313" key="3">
    <source>
        <dbReference type="EMBL" id="MCY6483863.1"/>
    </source>
</evidence>
<keyword evidence="1" id="KW-1133">Transmembrane helix</keyword>
<dbReference type="Pfam" id="PF07695">
    <property type="entry name" value="7TMR-DISM_7TM"/>
    <property type="match status" value="1"/>
</dbReference>
<evidence type="ECO:0000256" key="1">
    <source>
        <dbReference type="SAM" id="Phobius"/>
    </source>
</evidence>
<accession>A0ABT4D1D2</accession>
<feature type="transmembrane region" description="Helical" evidence="1">
    <location>
        <begin position="235"/>
        <end position="253"/>
    </location>
</feature>
<dbReference type="InterPro" id="IPR043128">
    <property type="entry name" value="Rev_trsase/Diguanyl_cyclase"/>
</dbReference>